<dbReference type="AlphaFoldDB" id="J9Z783"/>
<dbReference type="PATRIC" id="fig|1048260.3.peg.111"/>
<dbReference type="EMBL" id="CP002919">
    <property type="protein sequence ID" value="AFS52360.1"/>
    <property type="molecule type" value="Genomic_DNA"/>
</dbReference>
<evidence type="ECO:0000313" key="2">
    <source>
        <dbReference type="Proteomes" id="UP000006177"/>
    </source>
</evidence>
<name>J9Z783_LEPFM</name>
<protein>
    <submittedName>
        <fullName evidence="1">Uncharacterized protein</fullName>
    </submittedName>
</protein>
<accession>J9Z783</accession>
<gene>
    <name evidence="1" type="ordered locus">LFML04_0108</name>
</gene>
<proteinExistence type="predicted"/>
<sequence length="40" mass="4555">MGTMFDFIVVIQYLYKILHCQGFGGEPPGWLLPPGVARFR</sequence>
<evidence type="ECO:0000313" key="1">
    <source>
        <dbReference type="EMBL" id="AFS52360.1"/>
    </source>
</evidence>
<dbReference type="HOGENOM" id="CLU_3291834_0_0_0"/>
<organism evidence="1 2">
    <name type="scientific">Leptospirillum ferriphilum (strain ML-04)</name>
    <dbReference type="NCBI Taxonomy" id="1048260"/>
    <lineage>
        <taxon>Bacteria</taxon>
        <taxon>Pseudomonadati</taxon>
        <taxon>Nitrospirota</taxon>
        <taxon>Nitrospiria</taxon>
        <taxon>Nitrospirales</taxon>
        <taxon>Nitrospiraceae</taxon>
        <taxon>Leptospirillum</taxon>
    </lineage>
</organism>
<dbReference type="Proteomes" id="UP000006177">
    <property type="component" value="Chromosome"/>
</dbReference>
<reference evidence="1 2" key="1">
    <citation type="journal article" date="2011" name="J. Microbiol.">
        <title>Complete genome of Leptospirillum ferriphilum ML-04 provides insight into its physiology and environmental adaptation.</title>
        <authorList>
            <person name="Mi S."/>
            <person name="Song J."/>
            <person name="Lin J."/>
            <person name="Che Y."/>
            <person name="Zheng H."/>
            <person name="Lin J."/>
        </authorList>
    </citation>
    <scope>NUCLEOTIDE SEQUENCE [LARGE SCALE GENOMIC DNA]</scope>
    <source>
        <strain evidence="1 2">ML-04</strain>
    </source>
</reference>
<dbReference type="KEGG" id="lfi:LFML04_0108"/>